<dbReference type="Proteomes" id="UP000294003">
    <property type="component" value="Unassembled WGS sequence"/>
</dbReference>
<evidence type="ECO:0000313" key="3">
    <source>
        <dbReference type="Proteomes" id="UP000294003"/>
    </source>
</evidence>
<reference evidence="2 3" key="1">
    <citation type="submission" date="2018-06" db="EMBL/GenBank/DDBJ databases">
        <title>Complete Genomes of Monosporascus.</title>
        <authorList>
            <person name="Robinson A.J."/>
            <person name="Natvig D.O."/>
        </authorList>
    </citation>
    <scope>NUCLEOTIDE SEQUENCE [LARGE SCALE GENOMIC DNA]</scope>
    <source>
        <strain evidence="2 3">CBS 609.92</strain>
    </source>
</reference>
<feature type="compositionally biased region" description="Polar residues" evidence="1">
    <location>
        <begin position="1"/>
        <end position="14"/>
    </location>
</feature>
<feature type="region of interest" description="Disordered" evidence="1">
    <location>
        <begin position="1"/>
        <end position="52"/>
    </location>
</feature>
<organism evidence="2 3">
    <name type="scientific">Monosporascus cannonballus</name>
    <dbReference type="NCBI Taxonomy" id="155416"/>
    <lineage>
        <taxon>Eukaryota</taxon>
        <taxon>Fungi</taxon>
        <taxon>Dikarya</taxon>
        <taxon>Ascomycota</taxon>
        <taxon>Pezizomycotina</taxon>
        <taxon>Sordariomycetes</taxon>
        <taxon>Xylariomycetidae</taxon>
        <taxon>Xylariales</taxon>
        <taxon>Xylariales incertae sedis</taxon>
        <taxon>Monosporascus</taxon>
    </lineage>
</organism>
<accession>A0ABY0HB30</accession>
<proteinExistence type="predicted"/>
<evidence type="ECO:0000256" key="1">
    <source>
        <dbReference type="SAM" id="MobiDB-lite"/>
    </source>
</evidence>
<feature type="compositionally biased region" description="Basic residues" evidence="1">
    <location>
        <begin position="133"/>
        <end position="149"/>
    </location>
</feature>
<gene>
    <name evidence="2" type="ORF">DL762_004328</name>
</gene>
<sequence>MKSPTNACLTSRTSIHLYPPSSNPPSQPGAPAAGTGLPASRRRAAVSAPRVPRRQQTVLGVVGREHVTQIEEGASDGDGVVLAVHAPSPLPVSPGLRAVRVLPVRRRREAHRGAVGDGGLDTNPARTREQQLRRRRERRHVAHRRRKPVSQHLAVAKRRAERVVGREAAAVHVEVEQEQLFAAWTVGPFQTALSLSVFVPFPQPPWVTPALRGGWLHEDADLEVPHYTRGGA</sequence>
<protein>
    <submittedName>
        <fullName evidence="2">Uncharacterized protein</fullName>
    </submittedName>
</protein>
<evidence type="ECO:0000313" key="2">
    <source>
        <dbReference type="EMBL" id="RYO87283.1"/>
    </source>
</evidence>
<name>A0ABY0HB30_9PEZI</name>
<keyword evidence="3" id="KW-1185">Reference proteome</keyword>
<comment type="caution">
    <text evidence="2">The sequence shown here is derived from an EMBL/GenBank/DDBJ whole genome shotgun (WGS) entry which is preliminary data.</text>
</comment>
<dbReference type="EMBL" id="QJNS01000102">
    <property type="protein sequence ID" value="RYO87283.1"/>
    <property type="molecule type" value="Genomic_DNA"/>
</dbReference>
<feature type="region of interest" description="Disordered" evidence="1">
    <location>
        <begin position="114"/>
        <end position="149"/>
    </location>
</feature>
<feature type="compositionally biased region" description="Low complexity" evidence="1">
    <location>
        <begin position="29"/>
        <end position="50"/>
    </location>
</feature>